<evidence type="ECO:0000313" key="1">
    <source>
        <dbReference type="EMBL" id="MCC2220714.1"/>
    </source>
</evidence>
<dbReference type="AlphaFoldDB" id="A0AAE3E2U1"/>
<proteinExistence type="predicted"/>
<keyword evidence="2" id="KW-1185">Reference proteome</keyword>
<comment type="caution">
    <text evidence="1">The sequence shown here is derived from an EMBL/GenBank/DDBJ whole genome shotgun (WGS) entry which is preliminary data.</text>
</comment>
<reference evidence="1 2" key="1">
    <citation type="submission" date="2021-10" db="EMBL/GenBank/DDBJ databases">
        <title>Anaerobic single-cell dispensing facilitates the cultivation of human gut bacteria.</title>
        <authorList>
            <person name="Afrizal A."/>
        </authorList>
    </citation>
    <scope>NUCLEOTIDE SEQUENCE [LARGE SCALE GENOMIC DNA]</scope>
    <source>
        <strain evidence="1 2">CLA-AA-H224</strain>
    </source>
</reference>
<sequence>MAFDAMPYHFFEIKMKENKNINKNIHHKSYIKAIIVKFTQDTREDIIKEKKEA</sequence>
<evidence type="ECO:0000313" key="2">
    <source>
        <dbReference type="Proteomes" id="UP001198200"/>
    </source>
</evidence>
<gene>
    <name evidence="1" type="ORF">LKD48_03510</name>
</gene>
<dbReference type="EMBL" id="JAJEQN010000006">
    <property type="protein sequence ID" value="MCC2220714.1"/>
    <property type="molecule type" value="Genomic_DNA"/>
</dbReference>
<protein>
    <submittedName>
        <fullName evidence="1">Uncharacterized protein</fullName>
    </submittedName>
</protein>
<name>A0AAE3E2U1_9FIRM</name>
<accession>A0AAE3E2U1</accession>
<organism evidence="1 2">
    <name type="scientific">Anthropogastromicrobium aceti</name>
    <dbReference type="NCBI Taxonomy" id="2981768"/>
    <lineage>
        <taxon>Bacteria</taxon>
        <taxon>Bacillati</taxon>
        <taxon>Bacillota</taxon>
        <taxon>Clostridia</taxon>
        <taxon>Lachnospirales</taxon>
        <taxon>Lachnospiraceae</taxon>
        <taxon>Anthropogastromicrobium</taxon>
    </lineage>
</organism>
<dbReference type="RefSeq" id="WP_308731206.1">
    <property type="nucleotide sequence ID" value="NZ_JAJEQN010000006.1"/>
</dbReference>
<dbReference type="Proteomes" id="UP001198200">
    <property type="component" value="Unassembled WGS sequence"/>
</dbReference>